<keyword evidence="6" id="KW-1185">Reference proteome</keyword>
<protein>
    <recommendedName>
        <fullName evidence="4">Prepilin type IV endopeptidase peptidase domain-containing protein</fullName>
    </recommendedName>
</protein>
<dbReference type="InterPro" id="IPR000045">
    <property type="entry name" value="Prepilin_IV_endopep_pep"/>
</dbReference>
<organism evidence="5 6">
    <name type="scientific">Actinophytocola xinjiangensis</name>
    <dbReference type="NCBI Taxonomy" id="485602"/>
    <lineage>
        <taxon>Bacteria</taxon>
        <taxon>Bacillati</taxon>
        <taxon>Actinomycetota</taxon>
        <taxon>Actinomycetes</taxon>
        <taxon>Pseudonocardiales</taxon>
        <taxon>Pseudonocardiaceae</taxon>
    </lineage>
</organism>
<feature type="transmembrane region" description="Helical" evidence="3">
    <location>
        <begin position="61"/>
        <end position="79"/>
    </location>
</feature>
<evidence type="ECO:0000256" key="1">
    <source>
        <dbReference type="ARBA" id="ARBA00005801"/>
    </source>
</evidence>
<comment type="similarity">
    <text evidence="1 2">Belongs to the peptidase A24 family.</text>
</comment>
<dbReference type="OrthoDB" id="5197713at2"/>
<name>A0A7Z0WSG4_9PSEU</name>
<dbReference type="Pfam" id="PF01478">
    <property type="entry name" value="Peptidase_A24"/>
    <property type="match status" value="1"/>
</dbReference>
<feature type="transmembrane region" description="Helical" evidence="3">
    <location>
        <begin position="154"/>
        <end position="176"/>
    </location>
</feature>
<dbReference type="AlphaFoldDB" id="A0A7Z0WSG4"/>
<evidence type="ECO:0000259" key="4">
    <source>
        <dbReference type="Pfam" id="PF01478"/>
    </source>
</evidence>
<evidence type="ECO:0000256" key="2">
    <source>
        <dbReference type="RuleBase" id="RU003793"/>
    </source>
</evidence>
<proteinExistence type="inferred from homology"/>
<reference evidence="5 6" key="1">
    <citation type="submission" date="2016-12" db="EMBL/GenBank/DDBJ databases">
        <title>The draft genome sequence of Actinophytocola xinjiangensis.</title>
        <authorList>
            <person name="Wang W."/>
            <person name="Yuan L."/>
        </authorList>
    </citation>
    <scope>NUCLEOTIDE SEQUENCE [LARGE SCALE GENOMIC DNA]</scope>
    <source>
        <strain evidence="5 6">CGMCC 4.4663</strain>
    </source>
</reference>
<feature type="transmembrane region" description="Helical" evidence="3">
    <location>
        <begin position="196"/>
        <end position="213"/>
    </location>
</feature>
<evidence type="ECO:0000256" key="3">
    <source>
        <dbReference type="SAM" id="Phobius"/>
    </source>
</evidence>
<feature type="transmembrane region" description="Helical" evidence="3">
    <location>
        <begin position="115"/>
        <end position="133"/>
    </location>
</feature>
<dbReference type="PRINTS" id="PR00864">
    <property type="entry name" value="PREPILNPTASE"/>
</dbReference>
<dbReference type="PANTHER" id="PTHR30487:SF0">
    <property type="entry name" value="PREPILIN LEADER PEPTIDASE_N-METHYLTRANSFERASE-RELATED"/>
    <property type="match status" value="1"/>
</dbReference>
<feature type="domain" description="Prepilin type IV endopeptidase peptidase" evidence="4">
    <location>
        <begin position="69"/>
        <end position="174"/>
    </location>
</feature>
<feature type="transmembrane region" description="Helical" evidence="3">
    <location>
        <begin position="37"/>
        <end position="55"/>
    </location>
</feature>
<dbReference type="InterPro" id="IPR050882">
    <property type="entry name" value="Prepilin_peptidase/N-MTase"/>
</dbReference>
<dbReference type="GO" id="GO:0005886">
    <property type="term" value="C:plasma membrane"/>
    <property type="evidence" value="ECO:0007669"/>
    <property type="project" value="TreeGrafter"/>
</dbReference>
<keyword evidence="3" id="KW-0812">Transmembrane</keyword>
<dbReference type="GO" id="GO:0004190">
    <property type="term" value="F:aspartic-type endopeptidase activity"/>
    <property type="evidence" value="ECO:0007669"/>
    <property type="project" value="InterPro"/>
</dbReference>
<feature type="transmembrane region" description="Helical" evidence="3">
    <location>
        <begin position="6"/>
        <end position="25"/>
    </location>
</feature>
<dbReference type="Proteomes" id="UP000185696">
    <property type="component" value="Unassembled WGS sequence"/>
</dbReference>
<dbReference type="InterPro" id="IPR014032">
    <property type="entry name" value="Peptidase_A24A_bac"/>
</dbReference>
<comment type="caution">
    <text evidence="5">The sequence shown here is derived from an EMBL/GenBank/DDBJ whole genome shotgun (WGS) entry which is preliminary data.</text>
</comment>
<accession>A0A7Z0WSG4</accession>
<gene>
    <name evidence="5" type="ORF">BLA60_00450</name>
</gene>
<keyword evidence="3" id="KW-0472">Membrane</keyword>
<evidence type="ECO:0000313" key="6">
    <source>
        <dbReference type="Proteomes" id="UP000185696"/>
    </source>
</evidence>
<dbReference type="PANTHER" id="PTHR30487">
    <property type="entry name" value="TYPE 4 PREPILIN-LIKE PROTEINS LEADER PEPTIDE-PROCESSING ENZYME"/>
    <property type="match status" value="1"/>
</dbReference>
<evidence type="ECO:0000313" key="5">
    <source>
        <dbReference type="EMBL" id="OLF14460.1"/>
    </source>
</evidence>
<dbReference type="EMBL" id="MSIF01000001">
    <property type="protein sequence ID" value="OLF14460.1"/>
    <property type="molecule type" value="Genomic_DNA"/>
</dbReference>
<keyword evidence="3" id="KW-1133">Transmembrane helix</keyword>
<dbReference type="GO" id="GO:0006465">
    <property type="term" value="P:signal peptide processing"/>
    <property type="evidence" value="ECO:0007669"/>
    <property type="project" value="TreeGrafter"/>
</dbReference>
<sequence length="214" mass="21503">MQSPFVTILFAVAGLVAGLAGRRLLATLRRGTTIHSGWLIAGVGPPWAALGWQASTGAVPAWWLPVPLTLTWFAVLLTATDLRHRRLPDALTLPAYPALGAAVAVAASAGGGWSLATGALVGAVVFGVVHATVHLSSPGALGAGDVKLSGSLGGVLGAVGWPAMMLASALAAVLTLALRVTGPRRWREGVPHGPGLLAATSLVALFPGTALGTR</sequence>
<dbReference type="Gene3D" id="1.20.120.1220">
    <property type="match status" value="1"/>
</dbReference>